<proteinExistence type="predicted"/>
<sequence>MIDRNSHTIVPLSTTLWMSRTVGQSWRQPQVHVGEIGVMNLSMGHSPYVATPPPNHSANDDG</sequence>
<dbReference type="EnsemblMetazoa" id="GAUT005815-RA">
    <property type="protein sequence ID" value="GAUT005815-PA"/>
    <property type="gene ID" value="GAUT005815"/>
</dbReference>
<accession>A0A1A9UIB0</accession>
<evidence type="ECO:0000313" key="2">
    <source>
        <dbReference type="Proteomes" id="UP000078200"/>
    </source>
</evidence>
<reference evidence="1" key="1">
    <citation type="submission" date="2020-05" db="UniProtKB">
        <authorList>
            <consortium name="EnsemblMetazoa"/>
        </authorList>
    </citation>
    <scope>IDENTIFICATION</scope>
    <source>
        <strain evidence="1">TTRI</strain>
    </source>
</reference>
<dbReference type="Proteomes" id="UP000078200">
    <property type="component" value="Unassembled WGS sequence"/>
</dbReference>
<keyword evidence="2" id="KW-1185">Reference proteome</keyword>
<evidence type="ECO:0000313" key="1">
    <source>
        <dbReference type="EnsemblMetazoa" id="GAUT005815-PA"/>
    </source>
</evidence>
<dbReference type="AlphaFoldDB" id="A0A1A9UIB0"/>
<organism evidence="1 2">
    <name type="scientific">Glossina austeni</name>
    <name type="common">Savannah tsetse fly</name>
    <dbReference type="NCBI Taxonomy" id="7395"/>
    <lineage>
        <taxon>Eukaryota</taxon>
        <taxon>Metazoa</taxon>
        <taxon>Ecdysozoa</taxon>
        <taxon>Arthropoda</taxon>
        <taxon>Hexapoda</taxon>
        <taxon>Insecta</taxon>
        <taxon>Pterygota</taxon>
        <taxon>Neoptera</taxon>
        <taxon>Endopterygota</taxon>
        <taxon>Diptera</taxon>
        <taxon>Brachycera</taxon>
        <taxon>Muscomorpha</taxon>
        <taxon>Hippoboscoidea</taxon>
        <taxon>Glossinidae</taxon>
        <taxon>Glossina</taxon>
    </lineage>
</organism>
<protein>
    <submittedName>
        <fullName evidence="1">Uncharacterized protein</fullName>
    </submittedName>
</protein>
<dbReference type="VEuPathDB" id="VectorBase:GAUT005815"/>
<name>A0A1A9UIB0_GLOAU</name>